<feature type="transmembrane region" description="Helical" evidence="1">
    <location>
        <begin position="20"/>
        <end position="42"/>
    </location>
</feature>
<reference evidence="2 5" key="3">
    <citation type="submission" date="2024-01" db="EMBL/GenBank/DDBJ databases">
        <title>The diversity of rhizobia nodulating Mimosa spp. in eleven states of Brazil covering several biomes is determined by host plant, location, and edaphic factors.</title>
        <authorList>
            <person name="Rouws L."/>
            <person name="Barauna A."/>
            <person name="Beukes C."/>
            <person name="De Faria S.M."/>
            <person name="Gross E."/>
            <person name="Dos Reis Junior F.B."/>
            <person name="Simon M."/>
            <person name="Maluk M."/>
            <person name="Odee D.W."/>
            <person name="Kenicer G."/>
            <person name="Young J.P.W."/>
            <person name="Reis V.M."/>
            <person name="Zilli J."/>
            <person name="James E.K."/>
        </authorList>
    </citation>
    <scope>NUCLEOTIDE SEQUENCE [LARGE SCALE GENOMIC DNA]</scope>
    <source>
        <strain evidence="2 5">JPY530</strain>
    </source>
</reference>
<evidence type="ECO:0000313" key="2">
    <source>
        <dbReference type="EMBL" id="MEM5344053.1"/>
    </source>
</evidence>
<dbReference type="Pfam" id="PF10861">
    <property type="entry name" value="DUF2784"/>
    <property type="match status" value="1"/>
</dbReference>
<gene>
    <name evidence="3" type="ORF">FRZ40_41220</name>
    <name evidence="2" type="ORF">V4C56_31070</name>
</gene>
<keyword evidence="1" id="KW-1133">Transmembrane helix</keyword>
<evidence type="ECO:0000256" key="1">
    <source>
        <dbReference type="SAM" id="Phobius"/>
    </source>
</evidence>
<organism evidence="3 4">
    <name type="scientific">Paraburkholderia azotifigens</name>
    <dbReference type="NCBI Taxonomy" id="2057004"/>
    <lineage>
        <taxon>Bacteria</taxon>
        <taxon>Pseudomonadati</taxon>
        <taxon>Pseudomonadota</taxon>
        <taxon>Betaproteobacteria</taxon>
        <taxon>Burkholderiales</taxon>
        <taxon>Burkholderiaceae</taxon>
        <taxon>Paraburkholderia</taxon>
    </lineage>
</organism>
<dbReference type="EMBL" id="JAZHGA010000029">
    <property type="protein sequence ID" value="MEM5344053.1"/>
    <property type="molecule type" value="Genomic_DNA"/>
</dbReference>
<dbReference type="EMBL" id="VOQS01000005">
    <property type="protein sequence ID" value="TXC80673.1"/>
    <property type="molecule type" value="Genomic_DNA"/>
</dbReference>
<reference evidence="3" key="2">
    <citation type="submission" date="2019-08" db="EMBL/GenBank/DDBJ databases">
        <authorList>
            <person name="Im W.-T."/>
        </authorList>
    </citation>
    <scope>NUCLEOTIDE SEQUENCE</scope>
    <source>
        <strain evidence="3">NF 2-5-3</strain>
    </source>
</reference>
<name>A0A5C6V600_9BURK</name>
<keyword evidence="1" id="KW-0472">Membrane</keyword>
<protein>
    <submittedName>
        <fullName evidence="3">DUF2784 domain-containing protein</fullName>
    </submittedName>
</protein>
<accession>A0A5C6V600</accession>
<comment type="caution">
    <text evidence="3">The sequence shown here is derived from an EMBL/GenBank/DDBJ whole genome shotgun (WGS) entry which is preliminary data.</text>
</comment>
<keyword evidence="1" id="KW-0812">Transmembrane</keyword>
<feature type="transmembrane region" description="Helical" evidence="1">
    <location>
        <begin position="54"/>
        <end position="77"/>
    </location>
</feature>
<reference evidence="3 4" key="1">
    <citation type="journal article" date="2018" name="Int. J. Syst. Evol. Microbiol.">
        <title>Paraburkholderia azotifigens sp. nov., a nitrogen-fixing bacterium isolated from paddy soil.</title>
        <authorList>
            <person name="Choi G.M."/>
            <person name="Im W.T."/>
        </authorList>
    </citation>
    <scope>NUCLEOTIDE SEQUENCE [LARGE SCALE GENOMIC DNA]</scope>
    <source>
        <strain evidence="3 4">NF 2-5-3</strain>
    </source>
</reference>
<feature type="transmembrane region" description="Helical" evidence="1">
    <location>
        <begin position="105"/>
        <end position="126"/>
    </location>
</feature>
<sequence length="132" mass="14753">MKAVEARKGRHDRAGGRSLVLHALIVLFIVGGLLAVWAGAALHRTWVRNRAFRIVHLAAIGVVALLAVLDVPCPLTVLEDELRTGKTSGQGFIQRWVSVWMYYDLPPWVFAVAYVAFLLIVALTWCRIPPRR</sequence>
<dbReference type="Proteomes" id="UP000321776">
    <property type="component" value="Unassembled WGS sequence"/>
</dbReference>
<evidence type="ECO:0000313" key="3">
    <source>
        <dbReference type="EMBL" id="TXC80673.1"/>
    </source>
</evidence>
<keyword evidence="5" id="KW-1185">Reference proteome</keyword>
<dbReference type="InterPro" id="IPR021218">
    <property type="entry name" value="DUF2784"/>
</dbReference>
<dbReference type="AlphaFoldDB" id="A0A5C6V600"/>
<evidence type="ECO:0000313" key="4">
    <source>
        <dbReference type="Proteomes" id="UP000321776"/>
    </source>
</evidence>
<evidence type="ECO:0000313" key="5">
    <source>
        <dbReference type="Proteomes" id="UP001481677"/>
    </source>
</evidence>
<proteinExistence type="predicted"/>
<dbReference type="Proteomes" id="UP001481677">
    <property type="component" value="Unassembled WGS sequence"/>
</dbReference>